<proteinExistence type="predicted"/>
<reference evidence="1 2" key="1">
    <citation type="submission" date="2012-02" db="EMBL/GenBank/DDBJ databases">
        <title>Improved High-Quality Draft genome of Joostella marina DSM 19592.</title>
        <authorList>
            <consortium name="US DOE Joint Genome Institute (JGI-PGF)"/>
            <person name="Lucas S."/>
            <person name="Copeland A."/>
            <person name="Lapidus A."/>
            <person name="Bruce D."/>
            <person name="Goodwin L."/>
            <person name="Pitluck S."/>
            <person name="Peters L."/>
            <person name="Chertkov O."/>
            <person name="Ovchinnikova G."/>
            <person name="Kyrpides N."/>
            <person name="Mavromatis K."/>
            <person name="Detter J.C."/>
            <person name="Han C."/>
            <person name="Land M."/>
            <person name="Hauser L."/>
            <person name="Markowitz V."/>
            <person name="Cheng J.-F."/>
            <person name="Hugenholtz P."/>
            <person name="Woyke T."/>
            <person name="Wu D."/>
            <person name="Tindall B."/>
            <person name="Brambilla E."/>
            <person name="Klenk H.-P."/>
            <person name="Eisen J.A."/>
        </authorList>
    </citation>
    <scope>NUCLEOTIDE SEQUENCE [LARGE SCALE GENOMIC DNA]</scope>
    <source>
        <strain evidence="1 2">DSM 19592</strain>
    </source>
</reference>
<keyword evidence="2" id="KW-1185">Reference proteome</keyword>
<dbReference type="Proteomes" id="UP000004690">
    <property type="component" value="Unassembled WGS sequence"/>
</dbReference>
<dbReference type="EMBL" id="JH651379">
    <property type="protein sequence ID" value="EIJ39103.1"/>
    <property type="molecule type" value="Genomic_DNA"/>
</dbReference>
<name>I3C660_9FLAO</name>
<dbReference type="eggNOG" id="ENOG50325T1">
    <property type="taxonomic scope" value="Bacteria"/>
</dbReference>
<protein>
    <submittedName>
        <fullName evidence="1">Uncharacterized protein</fullName>
    </submittedName>
</protein>
<dbReference type="AlphaFoldDB" id="I3C660"/>
<accession>I3C660</accession>
<sequence>MKIVSTSAKGNFNLIVQNNTITELKYSNWFSENATATLHSHTITLKPKNIWTSRINIFKNEEAIGDITFNLKGYIIIKLTNNEEEINYILKNNSLWKLKFEVFNASNELQFSLKSENKWTKLNYDYEIEEINFDQQTNFEELALYCGYAANLYLAIISAV</sequence>
<organism evidence="1 2">
    <name type="scientific">Galbibacter orientalis DSM 19592</name>
    <dbReference type="NCBI Taxonomy" id="926559"/>
    <lineage>
        <taxon>Bacteria</taxon>
        <taxon>Pseudomonadati</taxon>
        <taxon>Bacteroidota</taxon>
        <taxon>Flavobacteriia</taxon>
        <taxon>Flavobacteriales</taxon>
        <taxon>Flavobacteriaceae</taxon>
        <taxon>Galbibacter</taxon>
    </lineage>
</organism>
<dbReference type="HOGENOM" id="CLU_1649862_0_0_10"/>
<dbReference type="OrthoDB" id="948713at2"/>
<dbReference type="RefSeq" id="WP_008612473.1">
    <property type="nucleotide sequence ID" value="NZ_JH651379.1"/>
</dbReference>
<gene>
    <name evidence="1" type="ORF">JoomaDRAFT_2109</name>
</gene>
<evidence type="ECO:0000313" key="1">
    <source>
        <dbReference type="EMBL" id="EIJ39103.1"/>
    </source>
</evidence>
<evidence type="ECO:0000313" key="2">
    <source>
        <dbReference type="Proteomes" id="UP000004690"/>
    </source>
</evidence>